<evidence type="ECO:0000259" key="6">
    <source>
        <dbReference type="PROSITE" id="PS50054"/>
    </source>
</evidence>
<dbReference type="InterPro" id="IPR000340">
    <property type="entry name" value="Dual-sp_phosphatase_cat-dom"/>
</dbReference>
<dbReference type="Gene3D" id="3.90.190.10">
    <property type="entry name" value="Protein tyrosine phosphatase superfamily"/>
    <property type="match status" value="1"/>
</dbReference>
<comment type="subcellular location">
    <subcellularLocation>
        <location evidence="1">Cell projection</location>
    </subcellularLocation>
</comment>
<dbReference type="InterPro" id="IPR000387">
    <property type="entry name" value="Tyr_Pase_dom"/>
</dbReference>
<dbReference type="Proteomes" id="UP000179807">
    <property type="component" value="Unassembled WGS sequence"/>
</dbReference>
<dbReference type="GO" id="GO:0016314">
    <property type="term" value="F:phosphatidylinositol-3,4,5-trisphosphate 3-phosphatase activity"/>
    <property type="evidence" value="ECO:0007669"/>
    <property type="project" value="TreeGrafter"/>
</dbReference>
<proteinExistence type="inferred from homology"/>
<dbReference type="Gene3D" id="2.60.40.1110">
    <property type="match status" value="1"/>
</dbReference>
<dbReference type="InterPro" id="IPR029021">
    <property type="entry name" value="Prot-tyrosine_phosphatase-like"/>
</dbReference>
<dbReference type="SUPFAM" id="SSF52799">
    <property type="entry name" value="(Phosphotyrosine protein) phosphatases II"/>
    <property type="match status" value="1"/>
</dbReference>
<keyword evidence="4" id="KW-0904">Protein phosphatase</keyword>
<dbReference type="PROSITE" id="PS00383">
    <property type="entry name" value="TYR_PHOSPHATASE_1"/>
    <property type="match status" value="1"/>
</dbReference>
<feature type="domain" description="C2 tensin-type" evidence="9">
    <location>
        <begin position="88"/>
        <end position="324"/>
    </location>
</feature>
<dbReference type="PROSITE" id="PS50056">
    <property type="entry name" value="TYR_PHOSPHATASE_2"/>
    <property type="match status" value="1"/>
</dbReference>
<dbReference type="GO" id="GO:0005829">
    <property type="term" value="C:cytosol"/>
    <property type="evidence" value="ECO:0007669"/>
    <property type="project" value="TreeGrafter"/>
</dbReference>
<evidence type="ECO:0000259" key="8">
    <source>
        <dbReference type="PROSITE" id="PS51181"/>
    </source>
</evidence>
<dbReference type="InterPro" id="IPR016130">
    <property type="entry name" value="Tyr_Pase_AS"/>
</dbReference>
<evidence type="ECO:0000256" key="4">
    <source>
        <dbReference type="ARBA" id="ARBA00022912"/>
    </source>
</evidence>
<reference evidence="10" key="1">
    <citation type="submission" date="2016-10" db="EMBL/GenBank/DDBJ databases">
        <authorList>
            <person name="Benchimol M."/>
            <person name="Almeida L.G."/>
            <person name="Vasconcelos A.T."/>
            <person name="Perreira-Neves A."/>
            <person name="Rosa I.A."/>
            <person name="Tasca T."/>
            <person name="Bogo M.R."/>
            <person name="de Souza W."/>
        </authorList>
    </citation>
    <scope>NUCLEOTIDE SEQUENCE [LARGE SCALE GENOMIC DNA]</scope>
    <source>
        <strain evidence="10">K</strain>
    </source>
</reference>
<dbReference type="OrthoDB" id="16692at2759"/>
<organism evidence="10 11">
    <name type="scientific">Tritrichomonas foetus</name>
    <dbReference type="NCBI Taxonomy" id="1144522"/>
    <lineage>
        <taxon>Eukaryota</taxon>
        <taxon>Metamonada</taxon>
        <taxon>Parabasalia</taxon>
        <taxon>Tritrichomonadida</taxon>
        <taxon>Tritrichomonadidae</taxon>
        <taxon>Tritrichomonas</taxon>
    </lineage>
</organism>
<evidence type="ECO:0000256" key="2">
    <source>
        <dbReference type="ARBA" id="ARBA00007881"/>
    </source>
</evidence>
<keyword evidence="3" id="KW-0378">Hydrolase</keyword>
<dbReference type="InterPro" id="IPR003595">
    <property type="entry name" value="Tyr_Pase_cat"/>
</dbReference>
<dbReference type="AlphaFoldDB" id="A0A1J4JGV7"/>
<protein>
    <submittedName>
        <fullName evidence="10">Uncharacterized protein</fullName>
    </submittedName>
</protein>
<dbReference type="InterPro" id="IPR020422">
    <property type="entry name" value="TYR_PHOSPHATASE_DUAL_dom"/>
</dbReference>
<dbReference type="PROSITE" id="PS50054">
    <property type="entry name" value="TYR_PHOSPHATASE_DUAL"/>
    <property type="match status" value="1"/>
</dbReference>
<keyword evidence="11" id="KW-1185">Reference proteome</keyword>
<accession>A0A1J4JGV7</accession>
<gene>
    <name evidence="10" type="ORF">TRFO_35757</name>
</gene>
<dbReference type="PROSITE" id="PS51182">
    <property type="entry name" value="C2_TENSIN"/>
    <property type="match status" value="1"/>
</dbReference>
<dbReference type="EMBL" id="MLAK01001085">
    <property type="protein sequence ID" value="OHS97921.1"/>
    <property type="molecule type" value="Genomic_DNA"/>
</dbReference>
<evidence type="ECO:0000313" key="11">
    <source>
        <dbReference type="Proteomes" id="UP000179807"/>
    </source>
</evidence>
<dbReference type="GO" id="GO:0042995">
    <property type="term" value="C:cell projection"/>
    <property type="evidence" value="ECO:0007669"/>
    <property type="project" value="UniProtKB-SubCell"/>
</dbReference>
<evidence type="ECO:0000256" key="5">
    <source>
        <dbReference type="ARBA" id="ARBA00023273"/>
    </source>
</evidence>
<sequence>MSPLIKYGIEDLAEYNKKKQDSNELVFYLEWNGILLNISYIYPNFALMCTPSATEVHKRNDIRIVSDFIHEKHGRHFYIFNVHEQSYDTKYFEDKVIYLPFPDHCSPRISYFDQACEALSKIFKDDPQCTVFVHCKAGRGRSGTVICAYQIYSRAVKKVKEAIDMVDLKRSPKKISITIPSQLRFLRYYEYKCLNGPLKQQRIKITKIEFTPEFNRNMNYSFTLGIPFEDKEMFRKEFDGHIIDEPLEFQNEVAFFIYEINSKNSIVRLQLHSDYLIDSLENITETDNGFLAYFSKMELDGPHNRKTSKNFPDDFSMNLYFQYI</sequence>
<dbReference type="PROSITE" id="PS51181">
    <property type="entry name" value="PPASE_TENSIN"/>
    <property type="match status" value="1"/>
</dbReference>
<evidence type="ECO:0000256" key="3">
    <source>
        <dbReference type="ARBA" id="ARBA00022801"/>
    </source>
</evidence>
<dbReference type="GO" id="GO:0004721">
    <property type="term" value="F:phosphoprotein phosphatase activity"/>
    <property type="evidence" value="ECO:0007669"/>
    <property type="project" value="UniProtKB-KW"/>
</dbReference>
<dbReference type="InterPro" id="IPR051281">
    <property type="entry name" value="Dual-spec_lipid-protein_phosph"/>
</dbReference>
<dbReference type="VEuPathDB" id="TrichDB:TRFO_35757"/>
<dbReference type="InterPro" id="IPR029023">
    <property type="entry name" value="Tensin_phosphatase"/>
</dbReference>
<evidence type="ECO:0000313" key="10">
    <source>
        <dbReference type="EMBL" id="OHS97921.1"/>
    </source>
</evidence>
<dbReference type="PANTHER" id="PTHR12305">
    <property type="entry name" value="PHOSPHATASE WITH HOMOLOGY TO TENSIN"/>
    <property type="match status" value="1"/>
</dbReference>
<feature type="domain" description="Tyrosine-protein phosphatase" evidence="6">
    <location>
        <begin position="37"/>
        <end position="195"/>
    </location>
</feature>
<dbReference type="GeneID" id="94845142"/>
<dbReference type="RefSeq" id="XP_068351058.1">
    <property type="nucleotide sequence ID" value="XM_068510438.1"/>
</dbReference>
<keyword evidence="5" id="KW-0966">Cell projection</keyword>
<feature type="domain" description="Tyrosine specific protein phosphatases" evidence="7">
    <location>
        <begin position="110"/>
        <end position="184"/>
    </location>
</feature>
<dbReference type="SMART" id="SM00404">
    <property type="entry name" value="PTPc_motif"/>
    <property type="match status" value="1"/>
</dbReference>
<dbReference type="InterPro" id="IPR014020">
    <property type="entry name" value="Tensin_C2-dom"/>
</dbReference>
<dbReference type="Pfam" id="PF00782">
    <property type="entry name" value="DSPc"/>
    <property type="match status" value="1"/>
</dbReference>
<dbReference type="SMART" id="SM00195">
    <property type="entry name" value="DSPc"/>
    <property type="match status" value="1"/>
</dbReference>
<evidence type="ECO:0000259" key="9">
    <source>
        <dbReference type="PROSITE" id="PS51182"/>
    </source>
</evidence>
<feature type="domain" description="Phosphatase tensin-type" evidence="8">
    <location>
        <begin position="27"/>
        <end position="196"/>
    </location>
</feature>
<comment type="similarity">
    <text evidence="2">Belongs to the PTEN phosphatase protein family.</text>
</comment>
<comment type="caution">
    <text evidence="10">The sequence shown here is derived from an EMBL/GenBank/DDBJ whole genome shotgun (WGS) entry which is preliminary data.</text>
</comment>
<evidence type="ECO:0000259" key="7">
    <source>
        <dbReference type="PROSITE" id="PS50056"/>
    </source>
</evidence>
<name>A0A1J4JGV7_9EUKA</name>
<evidence type="ECO:0000256" key="1">
    <source>
        <dbReference type="ARBA" id="ARBA00004316"/>
    </source>
</evidence>